<dbReference type="EMBL" id="CP151262">
    <property type="protein sequence ID" value="WZH44990.1"/>
    <property type="molecule type" value="Genomic_DNA"/>
</dbReference>
<reference evidence="1 2" key="1">
    <citation type="submission" date="2024-04" db="EMBL/GenBank/DDBJ databases">
        <title>Complete genome sequence of Fusarium acuminatum.</title>
        <authorList>
            <person name="Lan B."/>
        </authorList>
    </citation>
    <scope>NUCLEOTIDE SEQUENCE [LARGE SCALE GENOMIC DNA]</scope>
    <source>
        <strain evidence="1">1A</strain>
    </source>
</reference>
<dbReference type="Proteomes" id="UP001489902">
    <property type="component" value="Chromosome 3"/>
</dbReference>
<proteinExistence type="predicted"/>
<evidence type="ECO:0008006" key="3">
    <source>
        <dbReference type="Google" id="ProtNLM"/>
    </source>
</evidence>
<sequence>MCIVDCRKYDCIQCQRRIYATEQLCQCSEAIEGRSCETILEFETTYLPADQCEVCEARRKEEEAQAAAESKTNGTK</sequence>
<keyword evidence="2" id="KW-1185">Reference proteome</keyword>
<accession>A0ABZ2WX20</accession>
<name>A0ABZ2WX20_9HYPO</name>
<evidence type="ECO:0000313" key="1">
    <source>
        <dbReference type="EMBL" id="WZH44990.1"/>
    </source>
</evidence>
<evidence type="ECO:0000313" key="2">
    <source>
        <dbReference type="Proteomes" id="UP001489902"/>
    </source>
</evidence>
<organism evidence="1 2">
    <name type="scientific">Fusarium acuminatum</name>
    <dbReference type="NCBI Taxonomy" id="5515"/>
    <lineage>
        <taxon>Eukaryota</taxon>
        <taxon>Fungi</taxon>
        <taxon>Dikarya</taxon>
        <taxon>Ascomycota</taxon>
        <taxon>Pezizomycotina</taxon>
        <taxon>Sordariomycetes</taxon>
        <taxon>Hypocreomycetidae</taxon>
        <taxon>Hypocreales</taxon>
        <taxon>Nectriaceae</taxon>
        <taxon>Fusarium</taxon>
        <taxon>Fusarium tricinctum species complex</taxon>
    </lineage>
</organism>
<gene>
    <name evidence="1" type="ORF">QYS62_006026</name>
</gene>
<protein>
    <recommendedName>
        <fullName evidence="3">EGF-like domain-containing protein</fullName>
    </recommendedName>
</protein>